<dbReference type="GeneID" id="31363044"/>
<reference evidence="4 5" key="1">
    <citation type="journal article" date="2011" name="Genome Res.">
        <title>Phylogeny-wide analysis of social amoeba genomes highlights ancient origins for complex intercellular communication.</title>
        <authorList>
            <person name="Heidel A.J."/>
            <person name="Lawal H.M."/>
            <person name="Felder M."/>
            <person name="Schilde C."/>
            <person name="Helps N.R."/>
            <person name="Tunggal B."/>
            <person name="Rivero F."/>
            <person name="John U."/>
            <person name="Schleicher M."/>
            <person name="Eichinger L."/>
            <person name="Platzer M."/>
            <person name="Noegel A.A."/>
            <person name="Schaap P."/>
            <person name="Gloeckner G."/>
        </authorList>
    </citation>
    <scope>NUCLEOTIDE SEQUENCE [LARGE SCALE GENOMIC DNA]</scope>
    <source>
        <strain evidence="5">ATCC 26659 / Pp 5 / PN500</strain>
    </source>
</reference>
<gene>
    <name evidence="4" type="ORF">PPL_07563</name>
</gene>
<feature type="transmembrane region" description="Helical" evidence="2">
    <location>
        <begin position="482"/>
        <end position="503"/>
    </location>
</feature>
<proteinExistence type="predicted"/>
<dbReference type="EMBL" id="ADBJ01000034">
    <property type="protein sequence ID" value="EFA79512.1"/>
    <property type="molecule type" value="Genomic_DNA"/>
</dbReference>
<feature type="transmembrane region" description="Helical" evidence="2">
    <location>
        <begin position="339"/>
        <end position="359"/>
    </location>
</feature>
<evidence type="ECO:0000256" key="2">
    <source>
        <dbReference type="SAM" id="Phobius"/>
    </source>
</evidence>
<evidence type="ECO:0000259" key="3">
    <source>
        <dbReference type="Pfam" id="PF06724"/>
    </source>
</evidence>
<evidence type="ECO:0000313" key="4">
    <source>
        <dbReference type="EMBL" id="EFA79512.1"/>
    </source>
</evidence>
<feature type="region of interest" description="Disordered" evidence="1">
    <location>
        <begin position="183"/>
        <end position="215"/>
    </location>
</feature>
<sequence>MKDTEEPKETTENENSTLDKSDIIFTNPVSKGDLKSSSADSDESINNSGDDLIKNTEGSSTNVSPEFTKSTVSKTIITNGIDQSITVPTNSTSISPIINTTTADIINNNGVEIPIDNHMNGLQIANSNSNNNIINHTIIESQQSLHTDIKIQDNKLYNNVSIVTPISSPPVTQIELANTPKLSEISEDQETSDDKPKSIDIQTSEEDEKRAEQEAKERGKLHYFKYLFKKNKHRLDIKGNKRFYLAAQIITRIGFFSKFLMYVTLGCISIAAAVDKTRQPLGPAGAFEELQEMFSGGVSFLLIIGLWCYGTWGIFFVIFDIDQLGRKTAGAILKRFGRIFSSGFYFVLGVDAAQVLAHTRHGEDKSGTEQILIWLYASVAGKILVCVIGVVMFVVSIVYLVYFIKPDKFKKELSTERMTKGLFYTSLAFARIGAIGRSMFFAAFGSCLIKAVADLNKGRDADASLLGFQGVFRAIARFNSTLLFIIAALIVIYAFWCLWLVAFRRLPAHQDAQVAQTSLSSLGAGGMVSGNVSKSMSFGTGSSIKQGSNMVSCGGGRGGKSAGGGLLGGLLGGSGGGLLGGLLGGGGNGGGNTFLSGSNDAGFGCNCGC</sequence>
<protein>
    <recommendedName>
        <fullName evidence="3">DUF1206 domain-containing protein</fullName>
    </recommendedName>
</protein>
<dbReference type="InParanoid" id="D3BGB2"/>
<dbReference type="AlphaFoldDB" id="D3BGB2"/>
<keyword evidence="5" id="KW-1185">Reference proteome</keyword>
<organism evidence="4 5">
    <name type="scientific">Heterostelium pallidum (strain ATCC 26659 / Pp 5 / PN500)</name>
    <name type="common">Cellular slime mold</name>
    <name type="synonym">Polysphondylium pallidum</name>
    <dbReference type="NCBI Taxonomy" id="670386"/>
    <lineage>
        <taxon>Eukaryota</taxon>
        <taxon>Amoebozoa</taxon>
        <taxon>Evosea</taxon>
        <taxon>Eumycetozoa</taxon>
        <taxon>Dictyostelia</taxon>
        <taxon>Acytosteliales</taxon>
        <taxon>Acytosteliaceae</taxon>
        <taxon>Heterostelium</taxon>
    </lineage>
</organism>
<keyword evidence="2" id="KW-0812">Transmembrane</keyword>
<name>D3BGB2_HETP5</name>
<dbReference type="Pfam" id="PF06724">
    <property type="entry name" value="DUF1206"/>
    <property type="match status" value="1"/>
</dbReference>
<feature type="transmembrane region" description="Helical" evidence="2">
    <location>
        <begin position="294"/>
        <end position="319"/>
    </location>
</feature>
<feature type="transmembrane region" description="Helical" evidence="2">
    <location>
        <begin position="422"/>
        <end position="444"/>
    </location>
</feature>
<evidence type="ECO:0000313" key="5">
    <source>
        <dbReference type="Proteomes" id="UP000001396"/>
    </source>
</evidence>
<accession>D3BGB2</accession>
<evidence type="ECO:0000256" key="1">
    <source>
        <dbReference type="SAM" id="MobiDB-lite"/>
    </source>
</evidence>
<feature type="transmembrane region" description="Helical" evidence="2">
    <location>
        <begin position="371"/>
        <end position="402"/>
    </location>
</feature>
<feature type="compositionally biased region" description="Polar residues" evidence="1">
    <location>
        <begin position="56"/>
        <end position="66"/>
    </location>
</feature>
<feature type="compositionally biased region" description="Basic and acidic residues" evidence="1">
    <location>
        <begin position="1"/>
        <end position="22"/>
    </location>
</feature>
<dbReference type="Proteomes" id="UP000001396">
    <property type="component" value="Unassembled WGS sequence"/>
</dbReference>
<dbReference type="InterPro" id="IPR009597">
    <property type="entry name" value="DUF1206"/>
</dbReference>
<feature type="transmembrane region" description="Helical" evidence="2">
    <location>
        <begin position="249"/>
        <end position="274"/>
    </location>
</feature>
<keyword evidence="2" id="KW-0472">Membrane</keyword>
<dbReference type="RefSeq" id="XP_020431633.1">
    <property type="nucleotide sequence ID" value="XM_020578398.1"/>
</dbReference>
<feature type="domain" description="DUF1206" evidence="3">
    <location>
        <begin position="337"/>
        <end position="401"/>
    </location>
</feature>
<comment type="caution">
    <text evidence="4">The sequence shown here is derived from an EMBL/GenBank/DDBJ whole genome shotgun (WGS) entry which is preliminary data.</text>
</comment>
<keyword evidence="2" id="KW-1133">Transmembrane helix</keyword>
<feature type="compositionally biased region" description="Polar residues" evidence="1">
    <location>
        <begin position="35"/>
        <end position="49"/>
    </location>
</feature>
<feature type="region of interest" description="Disordered" evidence="1">
    <location>
        <begin position="1"/>
        <end position="66"/>
    </location>
</feature>